<dbReference type="Pfam" id="PF07690">
    <property type="entry name" value="MFS_1"/>
    <property type="match status" value="1"/>
</dbReference>
<dbReference type="FunFam" id="1.20.1250.20:FF:000064">
    <property type="entry name" value="MFS allantoate transporter"/>
    <property type="match status" value="1"/>
</dbReference>
<evidence type="ECO:0000259" key="8">
    <source>
        <dbReference type="PROSITE" id="PS50850"/>
    </source>
</evidence>
<evidence type="ECO:0000313" key="10">
    <source>
        <dbReference type="Proteomes" id="UP000092154"/>
    </source>
</evidence>
<dbReference type="InterPro" id="IPR011701">
    <property type="entry name" value="MFS"/>
</dbReference>
<sequence length="508" mass="57191">MVSAGDDFEKIPSEHSVSNHDVDVGARLITNTDLSLTPQDASRLRAKIDWHIMPFMCIMYLITFMDKTTLGEAAVLGIMESADLTTTQYNWLGTIFYLSYLVFQYPQNLALQRFPVGKWMSINIFLWAVVLLCHAACKSFGALFAVRFLLGICEGAITPGFMIVTSMFYTNAEKTTRVGYWFLMNGFAVIILGFVSYGVLHTHTPNFMPWQWLMVITGIITLITSVLFWFFFPDSPATAWFLTEEERAAAVHRIQVNQTGLENKRFKKKQFLETVKDPRTWVMAFFAGSANIVNSLTNQRQLIVAQFGFNDIQTTLLGCVDGVVEIVAIWAAVILASRSFIGRSYAGVLMYIPAILGAILVSTLPFSNKIGLLFSYWISIFAIAPFPIFLGWVSSIVSGHTKRITTNAIVLCAYAIGNAVSQFMWKANYQPRNHIPWAVIAACNFAAGVALVTLRLMLNNENKKREKETPDDQYDNVYVLGEGGEKKRVDKAFLDLTDKQNRDFRYVL</sequence>
<keyword evidence="2" id="KW-0813">Transport</keyword>
<gene>
    <name evidence="9" type="ORF">K503DRAFT_462957</name>
</gene>
<evidence type="ECO:0000256" key="6">
    <source>
        <dbReference type="ARBA" id="ARBA00037968"/>
    </source>
</evidence>
<dbReference type="Gene3D" id="1.20.1250.20">
    <property type="entry name" value="MFS general substrate transporter like domains"/>
    <property type="match status" value="1"/>
</dbReference>
<dbReference type="InParanoid" id="A0A1B7NA66"/>
<feature type="transmembrane region" description="Helical" evidence="7">
    <location>
        <begin position="437"/>
        <end position="458"/>
    </location>
</feature>
<evidence type="ECO:0000256" key="3">
    <source>
        <dbReference type="ARBA" id="ARBA00022692"/>
    </source>
</evidence>
<dbReference type="SUPFAM" id="SSF103473">
    <property type="entry name" value="MFS general substrate transporter"/>
    <property type="match status" value="1"/>
</dbReference>
<feature type="transmembrane region" description="Helical" evidence="7">
    <location>
        <begin position="144"/>
        <end position="168"/>
    </location>
</feature>
<comment type="similarity">
    <text evidence="6">Belongs to the major facilitator superfamily. Allantoate permease family.</text>
</comment>
<feature type="transmembrane region" description="Helical" evidence="7">
    <location>
        <begin position="404"/>
        <end position="425"/>
    </location>
</feature>
<evidence type="ECO:0000256" key="4">
    <source>
        <dbReference type="ARBA" id="ARBA00022989"/>
    </source>
</evidence>
<dbReference type="InterPro" id="IPR020846">
    <property type="entry name" value="MFS_dom"/>
</dbReference>
<feature type="transmembrane region" description="Helical" evidence="7">
    <location>
        <begin position="348"/>
        <end position="367"/>
    </location>
</feature>
<dbReference type="Proteomes" id="UP000092154">
    <property type="component" value="Unassembled WGS sequence"/>
</dbReference>
<reference evidence="9 10" key="1">
    <citation type="submission" date="2016-06" db="EMBL/GenBank/DDBJ databases">
        <title>Comparative genomics of the ectomycorrhizal sister species Rhizopogon vinicolor and Rhizopogon vesiculosus (Basidiomycota: Boletales) reveals a divergence of the mating type B locus.</title>
        <authorList>
            <consortium name="DOE Joint Genome Institute"/>
            <person name="Mujic A.B."/>
            <person name="Kuo A."/>
            <person name="Tritt A."/>
            <person name="Lipzen A."/>
            <person name="Chen C."/>
            <person name="Johnson J."/>
            <person name="Sharma A."/>
            <person name="Barry K."/>
            <person name="Grigoriev I.V."/>
            <person name="Spatafora J.W."/>
        </authorList>
    </citation>
    <scope>NUCLEOTIDE SEQUENCE [LARGE SCALE GENOMIC DNA]</scope>
    <source>
        <strain evidence="9 10">AM-OR11-026</strain>
    </source>
</reference>
<feature type="transmembrane region" description="Helical" evidence="7">
    <location>
        <begin position="212"/>
        <end position="232"/>
    </location>
</feature>
<evidence type="ECO:0000313" key="9">
    <source>
        <dbReference type="EMBL" id="OAX41708.1"/>
    </source>
</evidence>
<dbReference type="InterPro" id="IPR036259">
    <property type="entry name" value="MFS_trans_sf"/>
</dbReference>
<evidence type="ECO:0000256" key="2">
    <source>
        <dbReference type="ARBA" id="ARBA00022448"/>
    </source>
</evidence>
<dbReference type="STRING" id="1314800.A0A1B7NA66"/>
<evidence type="ECO:0000256" key="7">
    <source>
        <dbReference type="SAM" id="Phobius"/>
    </source>
</evidence>
<evidence type="ECO:0000256" key="5">
    <source>
        <dbReference type="ARBA" id="ARBA00023136"/>
    </source>
</evidence>
<protein>
    <submittedName>
        <fullName evidence="9">MFS general substrate transporter</fullName>
    </submittedName>
</protein>
<feature type="transmembrane region" description="Helical" evidence="7">
    <location>
        <begin position="373"/>
        <end position="392"/>
    </location>
</feature>
<dbReference type="AlphaFoldDB" id="A0A1B7NA66"/>
<feature type="domain" description="Major facilitator superfamily (MFS) profile" evidence="8">
    <location>
        <begin position="52"/>
        <end position="465"/>
    </location>
</feature>
<accession>A0A1B7NA66</accession>
<dbReference type="EMBL" id="KV448173">
    <property type="protein sequence ID" value="OAX41708.1"/>
    <property type="molecule type" value="Genomic_DNA"/>
</dbReference>
<dbReference type="GO" id="GO:0022857">
    <property type="term" value="F:transmembrane transporter activity"/>
    <property type="evidence" value="ECO:0007669"/>
    <property type="project" value="InterPro"/>
</dbReference>
<keyword evidence="10" id="KW-1185">Reference proteome</keyword>
<comment type="subcellular location">
    <subcellularLocation>
        <location evidence="1">Membrane</location>
        <topology evidence="1">Multi-pass membrane protein</topology>
    </subcellularLocation>
</comment>
<dbReference type="OrthoDB" id="6730379at2759"/>
<proteinExistence type="inferred from homology"/>
<feature type="transmembrane region" description="Helical" evidence="7">
    <location>
        <begin position="180"/>
        <end position="200"/>
    </location>
</feature>
<keyword evidence="5 7" id="KW-0472">Membrane</keyword>
<keyword evidence="3 7" id="KW-0812">Transmembrane</keyword>
<feature type="transmembrane region" description="Helical" evidence="7">
    <location>
        <begin position="315"/>
        <end position="336"/>
    </location>
</feature>
<dbReference type="FunCoup" id="A0A1B7NA66">
    <property type="interactions" value="59"/>
</dbReference>
<organism evidence="9 10">
    <name type="scientific">Rhizopogon vinicolor AM-OR11-026</name>
    <dbReference type="NCBI Taxonomy" id="1314800"/>
    <lineage>
        <taxon>Eukaryota</taxon>
        <taxon>Fungi</taxon>
        <taxon>Dikarya</taxon>
        <taxon>Basidiomycota</taxon>
        <taxon>Agaricomycotina</taxon>
        <taxon>Agaricomycetes</taxon>
        <taxon>Agaricomycetidae</taxon>
        <taxon>Boletales</taxon>
        <taxon>Suillineae</taxon>
        <taxon>Rhizopogonaceae</taxon>
        <taxon>Rhizopogon</taxon>
    </lineage>
</organism>
<dbReference type="PROSITE" id="PS50850">
    <property type="entry name" value="MFS"/>
    <property type="match status" value="1"/>
</dbReference>
<dbReference type="PANTHER" id="PTHR43791">
    <property type="entry name" value="PERMEASE-RELATED"/>
    <property type="match status" value="1"/>
</dbReference>
<name>A0A1B7NA66_9AGAM</name>
<feature type="transmembrane region" description="Helical" evidence="7">
    <location>
        <begin position="89"/>
        <end position="107"/>
    </location>
</feature>
<evidence type="ECO:0000256" key="1">
    <source>
        <dbReference type="ARBA" id="ARBA00004141"/>
    </source>
</evidence>
<feature type="transmembrane region" description="Helical" evidence="7">
    <location>
        <begin position="119"/>
        <end position="137"/>
    </location>
</feature>
<dbReference type="PANTHER" id="PTHR43791:SF63">
    <property type="entry name" value="HIGH AFFINITY CYSTEINE TRANSPORTER"/>
    <property type="match status" value="1"/>
</dbReference>
<dbReference type="GO" id="GO:0016020">
    <property type="term" value="C:membrane"/>
    <property type="evidence" value="ECO:0007669"/>
    <property type="project" value="UniProtKB-SubCell"/>
</dbReference>
<keyword evidence="4 7" id="KW-1133">Transmembrane helix</keyword>